<protein>
    <recommendedName>
        <fullName evidence="10">Membrane protein involved in the export of O-antigen and teichoic acid</fullName>
    </recommendedName>
</protein>
<feature type="transmembrane region" description="Helical" evidence="7">
    <location>
        <begin position="923"/>
        <end position="942"/>
    </location>
</feature>
<feature type="transmembrane region" description="Helical" evidence="7">
    <location>
        <begin position="222"/>
        <end position="244"/>
    </location>
</feature>
<feature type="transmembrane region" description="Helical" evidence="7">
    <location>
        <begin position="734"/>
        <end position="752"/>
    </location>
</feature>
<evidence type="ECO:0000313" key="8">
    <source>
        <dbReference type="EMBL" id="ULP38234.1"/>
    </source>
</evidence>
<keyword evidence="9" id="KW-1185">Reference proteome</keyword>
<comment type="subcellular location">
    <subcellularLocation>
        <location evidence="1">Cell membrane</location>
        <topology evidence="1">Multi-pass membrane protein</topology>
    </subcellularLocation>
</comment>
<evidence type="ECO:0000256" key="2">
    <source>
        <dbReference type="ARBA" id="ARBA00007430"/>
    </source>
</evidence>
<dbReference type="EMBL" id="CP092427">
    <property type="protein sequence ID" value="ULP38234.1"/>
    <property type="molecule type" value="Genomic_DNA"/>
</dbReference>
<feature type="transmembrane region" description="Helical" evidence="7">
    <location>
        <begin position="758"/>
        <end position="777"/>
    </location>
</feature>
<feature type="transmembrane region" description="Helical" evidence="7">
    <location>
        <begin position="651"/>
        <end position="674"/>
    </location>
</feature>
<feature type="transmembrane region" description="Helical" evidence="7">
    <location>
        <begin position="324"/>
        <end position="350"/>
    </location>
</feature>
<name>A0ABY3UF29_9MYCO</name>
<keyword evidence="4 7" id="KW-0812">Transmembrane</keyword>
<feature type="transmembrane region" description="Helical" evidence="7">
    <location>
        <begin position="888"/>
        <end position="911"/>
    </location>
</feature>
<evidence type="ECO:0000256" key="3">
    <source>
        <dbReference type="ARBA" id="ARBA00022475"/>
    </source>
</evidence>
<feature type="transmembrane region" description="Helical" evidence="7">
    <location>
        <begin position="290"/>
        <end position="312"/>
    </location>
</feature>
<feature type="transmembrane region" description="Helical" evidence="7">
    <location>
        <begin position="152"/>
        <end position="171"/>
    </location>
</feature>
<comment type="similarity">
    <text evidence="2">Belongs to the polysaccharide synthase family.</text>
</comment>
<dbReference type="PANTHER" id="PTHR30250:SF10">
    <property type="entry name" value="LIPOPOLYSACCHARIDE BIOSYNTHESIS PROTEIN WZXC"/>
    <property type="match status" value="1"/>
</dbReference>
<feature type="transmembrane region" description="Helical" evidence="7">
    <location>
        <begin position="250"/>
        <end position="269"/>
    </location>
</feature>
<proteinExistence type="inferred from homology"/>
<keyword evidence="6 7" id="KW-0472">Membrane</keyword>
<gene>
    <name evidence="8" type="ORF">MJO55_07350</name>
</gene>
<dbReference type="Proteomes" id="UP001055159">
    <property type="component" value="Chromosome"/>
</dbReference>
<sequence length="1001" mass="108532">MGRLEEQGLMATRARMTRFRAVAGGLDQLLSSTSNGLIIFAVAVVSTPQQFGHITVLMTALVAVLGAARGAFGTPLLLKSDQSSDQIRREGSHAMMAALVIGPLLGVAILLVGYGPVGTAAVWLALAAPFVLAQDVLRYVVIAEGRPDQAAIWDGIWCAGTAALLLMSWWGPNEPTISLLVGGWTGLAIIAFIGLVATLRIKPRFRGAMSWLRAGLTHRVRYGVDAGLEQVTVFVILTGVGLLTTPAVTAALRGATAVLAPIGMFGNAIQLIVISESTRLSSQPRQVWHALLRIAIVTGFVTATGGLLLYLLPERFGTYLLGDSWILAAFVLPVVVLEYIASAFSLSLAIYLRTFNRSAEALALKIALSMTMITGATVGAVVFHSAIGVAICLALSTLFVTGIAYALVRPWRPRVRAASVDIAAEGFQGPPTQLIAESIEATSHNGIRLLDGDLDPDHPSPPHEQAPGAEAPFWRSVRVLPVRHWKKLPAIIISRREAGRSAKAALIALWTFVVMGVLVPAVIVQLSGYPKNLYWIGPLLIIAVSAARFAWFMGTGERRLFELIFWCFSYAFLGLAPLAQLLRESWPVTVPRTDTSFAWWGSAITLVGIVAFLIGVGLDRVLQMRRSAANATDVKRQPAEMKETVDYRRMMVLTLAAIALNAYYLSSVGVVQFVKSRDESLQALTSAFAPPNAGIVFRSAVFMSIIVSWVALVRYRREAKIAARRGCPESAGRLNLNLVLIVIVGVLLLNSLNPVSNARYLSGTAVLAIAAALGMFASSFRFRASAYGFLLALLVIFPQADAFRYSREANVKVSNPIEALLTPDYDSFAQIVNGYTIAIRDGIHVGNQALGVILFWIPRALWPGKAYDSGIVIANGRGYSFTNLSAPLWIEFFLNGGWIALVIGMFALGAALHRWDTRLDKELAQYSMPTILGCILPFYMLILLRGSLLQAAPYLFFTLVCAYFVQRRPEKEPDAVPAPFPGLPRWMPAKRLRREELTNSV</sequence>
<evidence type="ECO:0000256" key="1">
    <source>
        <dbReference type="ARBA" id="ARBA00004651"/>
    </source>
</evidence>
<organism evidence="8 9">
    <name type="scientific">Mycolicibacterium rufum</name>
    <dbReference type="NCBI Taxonomy" id="318424"/>
    <lineage>
        <taxon>Bacteria</taxon>
        <taxon>Bacillati</taxon>
        <taxon>Actinomycetota</taxon>
        <taxon>Actinomycetes</taxon>
        <taxon>Mycobacteriales</taxon>
        <taxon>Mycobacteriaceae</taxon>
        <taxon>Mycolicibacterium</taxon>
    </lineage>
</organism>
<feature type="transmembrane region" description="Helical" evidence="7">
    <location>
        <begin position="362"/>
        <end position="381"/>
    </location>
</feature>
<feature type="transmembrane region" description="Helical" evidence="7">
    <location>
        <begin position="21"/>
        <end position="45"/>
    </location>
</feature>
<evidence type="ECO:0000256" key="4">
    <source>
        <dbReference type="ARBA" id="ARBA00022692"/>
    </source>
</evidence>
<evidence type="ECO:0000256" key="7">
    <source>
        <dbReference type="SAM" id="Phobius"/>
    </source>
</evidence>
<evidence type="ECO:0000256" key="5">
    <source>
        <dbReference type="ARBA" id="ARBA00022989"/>
    </source>
</evidence>
<reference evidence="8" key="1">
    <citation type="submission" date="2022-08" db="EMBL/GenBank/DDBJ databases">
        <title>Whole genome sequencing of non-tuberculosis mycobacteria type-strains.</title>
        <authorList>
            <person name="Igarashi Y."/>
            <person name="Osugi A."/>
            <person name="Mitarai S."/>
        </authorList>
    </citation>
    <scope>NUCLEOTIDE SEQUENCE</scope>
    <source>
        <strain evidence="8">JCM 16372</strain>
    </source>
</reference>
<feature type="transmembrane region" description="Helical" evidence="7">
    <location>
        <begin position="177"/>
        <end position="201"/>
    </location>
</feature>
<feature type="transmembrane region" description="Helical" evidence="7">
    <location>
        <begin position="597"/>
        <end position="618"/>
    </location>
</feature>
<evidence type="ECO:0008006" key="10">
    <source>
        <dbReference type="Google" id="ProtNLM"/>
    </source>
</evidence>
<keyword evidence="5 7" id="KW-1133">Transmembrane helix</keyword>
<feature type="transmembrane region" description="Helical" evidence="7">
    <location>
        <begin position="784"/>
        <end position="800"/>
    </location>
</feature>
<dbReference type="PANTHER" id="PTHR30250">
    <property type="entry name" value="PST FAMILY PREDICTED COLANIC ACID TRANSPORTER"/>
    <property type="match status" value="1"/>
</dbReference>
<dbReference type="InterPro" id="IPR050833">
    <property type="entry name" value="Poly_Biosynth_Transport"/>
</dbReference>
<feature type="transmembrane region" description="Helical" evidence="7">
    <location>
        <begin position="533"/>
        <end position="551"/>
    </location>
</feature>
<feature type="transmembrane region" description="Helical" evidence="7">
    <location>
        <begin position="948"/>
        <end position="965"/>
    </location>
</feature>
<keyword evidence="3" id="KW-1003">Cell membrane</keyword>
<feature type="transmembrane region" description="Helical" evidence="7">
    <location>
        <begin position="51"/>
        <end position="72"/>
    </location>
</feature>
<feature type="transmembrane region" description="Helical" evidence="7">
    <location>
        <begin position="93"/>
        <end position="114"/>
    </location>
</feature>
<accession>A0ABY3UF29</accession>
<evidence type="ECO:0000313" key="9">
    <source>
        <dbReference type="Proteomes" id="UP001055159"/>
    </source>
</evidence>
<evidence type="ECO:0000256" key="6">
    <source>
        <dbReference type="ARBA" id="ARBA00023136"/>
    </source>
</evidence>
<feature type="transmembrane region" description="Helical" evidence="7">
    <location>
        <begin position="387"/>
        <end position="408"/>
    </location>
</feature>
<feature type="transmembrane region" description="Helical" evidence="7">
    <location>
        <begin position="120"/>
        <end position="140"/>
    </location>
</feature>
<feature type="transmembrane region" description="Helical" evidence="7">
    <location>
        <begin position="694"/>
        <end position="713"/>
    </location>
</feature>
<feature type="transmembrane region" description="Helical" evidence="7">
    <location>
        <begin position="563"/>
        <end position="582"/>
    </location>
</feature>
<feature type="transmembrane region" description="Helical" evidence="7">
    <location>
        <begin position="504"/>
        <end position="527"/>
    </location>
</feature>